<accession>A0A916N1X9</accession>
<dbReference type="RefSeq" id="WP_220635186.1">
    <property type="nucleotide sequence ID" value="NZ_CAJQUM010000001.1"/>
</dbReference>
<evidence type="ECO:0000313" key="1">
    <source>
        <dbReference type="EMBL" id="CAG4883194.1"/>
    </source>
</evidence>
<name>A0A916N1X9_9PROT</name>
<evidence type="ECO:0000313" key="2">
    <source>
        <dbReference type="Proteomes" id="UP000742786"/>
    </source>
</evidence>
<dbReference type="PIRSF" id="PIRSF015283">
    <property type="entry name" value="Regulatory_RpfE"/>
    <property type="match status" value="1"/>
</dbReference>
<dbReference type="Proteomes" id="UP000742786">
    <property type="component" value="Unassembled WGS sequence"/>
</dbReference>
<protein>
    <submittedName>
        <fullName evidence="1">Uncharacterized protein</fullName>
    </submittedName>
</protein>
<comment type="caution">
    <text evidence="1">The sequence shown here is derived from an EMBL/GenBank/DDBJ whole genome shotgun (WGS) entry which is preliminary data.</text>
</comment>
<proteinExistence type="predicted"/>
<organism evidence="1 2">
    <name type="scientific">Georgfuchsia toluolica</name>
    <dbReference type="NCBI Taxonomy" id="424218"/>
    <lineage>
        <taxon>Bacteria</taxon>
        <taxon>Pseudomonadati</taxon>
        <taxon>Pseudomonadota</taxon>
        <taxon>Betaproteobacteria</taxon>
        <taxon>Nitrosomonadales</taxon>
        <taxon>Sterolibacteriaceae</taxon>
        <taxon>Georgfuchsia</taxon>
    </lineage>
</organism>
<keyword evidence="2" id="KW-1185">Reference proteome</keyword>
<dbReference type="EMBL" id="CAJQUM010000001">
    <property type="protein sequence ID" value="CAG4883194.1"/>
    <property type="molecule type" value="Genomic_DNA"/>
</dbReference>
<sequence length="406" mass="44282">MTLTLVIPGLLWPRQVMQDTLYDTDFPALQTLLGKGRWLASTAASAEAWWCAHFGIGLDEFAAAPLRLHALGKEAGDSTWLCADPVHLEADRHGATLKDPAALHITAEEAAQLHALLAPLFAAVGELVVATPSQWHLRLTTPAPALPAHLYDLVGQSAAASLPQGDSGRRWRQLLNEVQMSLHAHPVNTERELRGQAEINSIALWGGGRLPKLTMVTSATPEDENTQRPMSCPPPQACSMARFAQLARLGGAKQCFANSRLNPRGGVSKQLATLDSHTRLRFRFFTLKEKKPSALWSDDPVVAGAARLAGLQVGPLPVRFTGTEAAGIVHWHRLQAPAASHDAQAWREGLQQLDQDWLAPALTALASGKLKRIELHGFGDESAVSLSMAALDRYRFWRKPRRLETM</sequence>
<dbReference type="AlphaFoldDB" id="A0A916N1X9"/>
<reference evidence="1" key="1">
    <citation type="submission" date="2021-04" db="EMBL/GenBank/DDBJ databases">
        <authorList>
            <person name="Hornung B."/>
        </authorList>
    </citation>
    <scope>NUCLEOTIDE SEQUENCE</scope>
    <source>
        <strain evidence="1">G5G6</strain>
    </source>
</reference>
<dbReference type="InterPro" id="IPR016631">
    <property type="entry name" value="Regulatory_RpfE"/>
</dbReference>
<gene>
    <name evidence="1" type="ORF">GTOL_11076</name>
</gene>